<accession>A0A9P1E6U7</accession>
<evidence type="ECO:0000313" key="1">
    <source>
        <dbReference type="EMBL" id="CAH9082975.1"/>
    </source>
</evidence>
<gene>
    <name evidence="1" type="ORF">CEURO_LOCUS8483</name>
</gene>
<dbReference type="Proteomes" id="UP001152484">
    <property type="component" value="Unassembled WGS sequence"/>
</dbReference>
<reference evidence="1" key="1">
    <citation type="submission" date="2022-07" db="EMBL/GenBank/DDBJ databases">
        <authorList>
            <person name="Macas J."/>
            <person name="Novak P."/>
            <person name="Neumann P."/>
        </authorList>
    </citation>
    <scope>NUCLEOTIDE SEQUENCE</scope>
</reference>
<dbReference type="InterPro" id="IPR016169">
    <property type="entry name" value="FAD-bd_PCMH_sub2"/>
</dbReference>
<name>A0A9P1E6U7_CUSEU</name>
<dbReference type="AlphaFoldDB" id="A0A9P1E6U7"/>
<comment type="caution">
    <text evidence="1">The sequence shown here is derived from an EMBL/GenBank/DDBJ whole genome shotgun (WGS) entry which is preliminary data.</text>
</comment>
<evidence type="ECO:0000313" key="2">
    <source>
        <dbReference type="Proteomes" id="UP001152484"/>
    </source>
</evidence>
<organism evidence="1 2">
    <name type="scientific">Cuscuta europaea</name>
    <name type="common">European dodder</name>
    <dbReference type="NCBI Taxonomy" id="41803"/>
    <lineage>
        <taxon>Eukaryota</taxon>
        <taxon>Viridiplantae</taxon>
        <taxon>Streptophyta</taxon>
        <taxon>Embryophyta</taxon>
        <taxon>Tracheophyta</taxon>
        <taxon>Spermatophyta</taxon>
        <taxon>Magnoliopsida</taxon>
        <taxon>eudicotyledons</taxon>
        <taxon>Gunneridae</taxon>
        <taxon>Pentapetalae</taxon>
        <taxon>asterids</taxon>
        <taxon>lamiids</taxon>
        <taxon>Solanales</taxon>
        <taxon>Convolvulaceae</taxon>
        <taxon>Cuscuteae</taxon>
        <taxon>Cuscuta</taxon>
        <taxon>Cuscuta subgen. Cuscuta</taxon>
    </lineage>
</organism>
<protein>
    <submittedName>
        <fullName evidence="1">Uncharacterized protein</fullName>
    </submittedName>
</protein>
<dbReference type="Gene3D" id="3.40.462.20">
    <property type="match status" value="1"/>
</dbReference>
<dbReference type="EMBL" id="CAMAPE010000016">
    <property type="protein sequence ID" value="CAH9082975.1"/>
    <property type="molecule type" value="Genomic_DNA"/>
</dbReference>
<dbReference type="Gene3D" id="3.30.465.10">
    <property type="match status" value="1"/>
</dbReference>
<proteinExistence type="predicted"/>
<sequence length="103" mass="11714">MCSALNQANALYEFMTQYISFSSKQAYLKYKDMDIGTNEKNQSNVFGPMYFRNNLQGYLIGFCFVELLGLFVSCNCLAESLIHPSYPHSISENDGKLEGVWSK</sequence>
<dbReference type="OrthoDB" id="407275at2759"/>
<keyword evidence="2" id="KW-1185">Reference proteome</keyword>